<keyword evidence="2" id="KW-1003">Cell membrane</keyword>
<protein>
    <submittedName>
        <fullName evidence="8">Membrane protein</fullName>
    </submittedName>
</protein>
<feature type="transmembrane region" description="Helical" evidence="7">
    <location>
        <begin position="235"/>
        <end position="264"/>
    </location>
</feature>
<feature type="transmembrane region" description="Helical" evidence="7">
    <location>
        <begin position="311"/>
        <end position="335"/>
    </location>
</feature>
<evidence type="ECO:0000313" key="9">
    <source>
        <dbReference type="Proteomes" id="UP001549119"/>
    </source>
</evidence>
<dbReference type="Proteomes" id="UP001549119">
    <property type="component" value="Unassembled WGS sequence"/>
</dbReference>
<keyword evidence="4 7" id="KW-1133">Transmembrane helix</keyword>
<feature type="transmembrane region" description="Helical" evidence="7">
    <location>
        <begin position="20"/>
        <end position="36"/>
    </location>
</feature>
<keyword evidence="5 7" id="KW-0472">Membrane</keyword>
<evidence type="ECO:0000256" key="6">
    <source>
        <dbReference type="SAM" id="MobiDB-lite"/>
    </source>
</evidence>
<evidence type="ECO:0000256" key="2">
    <source>
        <dbReference type="ARBA" id="ARBA00022475"/>
    </source>
</evidence>
<feature type="transmembrane region" description="Helical" evidence="7">
    <location>
        <begin position="196"/>
        <end position="215"/>
    </location>
</feature>
<evidence type="ECO:0000256" key="7">
    <source>
        <dbReference type="SAM" id="Phobius"/>
    </source>
</evidence>
<reference evidence="8 9" key="1">
    <citation type="submission" date="2024-06" db="EMBL/GenBank/DDBJ databases">
        <title>Genomics of switchgrass bacterial isolates.</title>
        <authorList>
            <person name="Shade A."/>
        </authorList>
    </citation>
    <scope>NUCLEOTIDE SEQUENCE [LARGE SCALE GENOMIC DNA]</scope>
    <source>
        <strain evidence="8 9">PvP084</strain>
    </source>
</reference>
<comment type="caution">
    <text evidence="8">The sequence shown here is derived from an EMBL/GenBank/DDBJ whole genome shotgun (WGS) entry which is preliminary data.</text>
</comment>
<evidence type="ECO:0000256" key="5">
    <source>
        <dbReference type="ARBA" id="ARBA00023136"/>
    </source>
</evidence>
<evidence type="ECO:0000256" key="1">
    <source>
        <dbReference type="ARBA" id="ARBA00004651"/>
    </source>
</evidence>
<accession>A0ABV2N8L6</accession>
<dbReference type="InterPro" id="IPR017039">
    <property type="entry name" value="Virul_fac_BrkB"/>
</dbReference>
<sequence length="406" mass="42769">MPAPDPAPARAAAPEGGASTVWTLALATALIGLVALPRRPARGAVGAAADSPVDSSAGSSADRAPGRSADRDDARRTSPAHAGREAHAVARAEADRGRRASTPTEIPAKGWKDIALRAYHDIGENRLSLIAAGVTFFTLLAIFPAVAALVSCYGLVADASTINDQLASLQGILPQGALEIVGDQVKRLNEQGNTTLGFSLLISIALSVWSANGGVKHVFDALNLVYNEREKRNFLVLNLVSLAFTAGALLFLLLALAAVVVVPVVLEFVGLGADAWWLALLRWPVLLVAVLLGLALLYRYGPSRDAPRWRWVTPGGALAALLWIVASLLFSWYVAHFGSYNKTYGSLGAAIGFMTWIWLSTMIVLTGAQVNAEMEHQTAEDTTVGAPQPLGTRRARMADTVGAAAE</sequence>
<keyword evidence="9" id="KW-1185">Reference proteome</keyword>
<comment type="subcellular location">
    <subcellularLocation>
        <location evidence="1">Cell membrane</location>
        <topology evidence="1">Multi-pass membrane protein</topology>
    </subcellularLocation>
</comment>
<name>A0ABV2N8L6_9HYPH</name>
<dbReference type="Pfam" id="PF03631">
    <property type="entry name" value="Virul_fac_BrkB"/>
    <property type="match status" value="1"/>
</dbReference>
<gene>
    <name evidence="8" type="ORF">ABIC20_000148</name>
</gene>
<dbReference type="NCBIfam" id="TIGR00765">
    <property type="entry name" value="yihY_not_rbn"/>
    <property type="match status" value="1"/>
</dbReference>
<feature type="compositionally biased region" description="Low complexity" evidence="6">
    <location>
        <begin position="42"/>
        <end position="63"/>
    </location>
</feature>
<dbReference type="PANTHER" id="PTHR30213">
    <property type="entry name" value="INNER MEMBRANE PROTEIN YHJD"/>
    <property type="match status" value="1"/>
</dbReference>
<feature type="compositionally biased region" description="Basic and acidic residues" evidence="6">
    <location>
        <begin position="64"/>
        <end position="98"/>
    </location>
</feature>
<feature type="transmembrane region" description="Helical" evidence="7">
    <location>
        <begin position="276"/>
        <end position="299"/>
    </location>
</feature>
<dbReference type="EMBL" id="JBEPNW010000002">
    <property type="protein sequence ID" value="MET3862839.1"/>
    <property type="molecule type" value="Genomic_DNA"/>
</dbReference>
<feature type="transmembrane region" description="Helical" evidence="7">
    <location>
        <begin position="347"/>
        <end position="368"/>
    </location>
</feature>
<keyword evidence="3 7" id="KW-0812">Transmembrane</keyword>
<organism evidence="8 9">
    <name type="scientific">Methylobacterium radiotolerans</name>
    <dbReference type="NCBI Taxonomy" id="31998"/>
    <lineage>
        <taxon>Bacteria</taxon>
        <taxon>Pseudomonadati</taxon>
        <taxon>Pseudomonadota</taxon>
        <taxon>Alphaproteobacteria</taxon>
        <taxon>Hyphomicrobiales</taxon>
        <taxon>Methylobacteriaceae</taxon>
        <taxon>Methylobacterium</taxon>
    </lineage>
</organism>
<evidence type="ECO:0000256" key="4">
    <source>
        <dbReference type="ARBA" id="ARBA00022989"/>
    </source>
</evidence>
<feature type="region of interest" description="Disordered" evidence="6">
    <location>
        <begin position="42"/>
        <end position="105"/>
    </location>
</feature>
<dbReference type="RefSeq" id="WP_024830589.1">
    <property type="nucleotide sequence ID" value="NZ_CAJCKR010000011.1"/>
</dbReference>
<evidence type="ECO:0000313" key="8">
    <source>
        <dbReference type="EMBL" id="MET3862839.1"/>
    </source>
</evidence>
<evidence type="ECO:0000256" key="3">
    <source>
        <dbReference type="ARBA" id="ARBA00022692"/>
    </source>
</evidence>
<proteinExistence type="predicted"/>
<dbReference type="PANTHER" id="PTHR30213:SF0">
    <property type="entry name" value="UPF0761 MEMBRANE PROTEIN YIHY"/>
    <property type="match status" value="1"/>
</dbReference>
<feature type="transmembrane region" description="Helical" evidence="7">
    <location>
        <begin position="127"/>
        <end position="156"/>
    </location>
</feature>